<keyword evidence="6" id="KW-0418">Kinase</keyword>
<feature type="compositionally biased region" description="Low complexity" evidence="11">
    <location>
        <begin position="176"/>
        <end position="212"/>
    </location>
</feature>
<evidence type="ECO:0000313" key="14">
    <source>
        <dbReference type="EMBL" id="EGG22665.1"/>
    </source>
</evidence>
<organism evidence="14 15">
    <name type="scientific">Cavenderia fasciculata</name>
    <name type="common">Slime mold</name>
    <name type="synonym">Dictyostelium fasciculatum</name>
    <dbReference type="NCBI Taxonomy" id="261658"/>
    <lineage>
        <taxon>Eukaryota</taxon>
        <taxon>Amoebozoa</taxon>
        <taxon>Evosea</taxon>
        <taxon>Eumycetozoa</taxon>
        <taxon>Dictyostelia</taxon>
        <taxon>Acytosteliales</taxon>
        <taxon>Cavenderiaceae</taxon>
        <taxon>Cavenderia</taxon>
    </lineage>
</organism>
<dbReference type="InterPro" id="IPR017441">
    <property type="entry name" value="Protein_kinase_ATP_BS"/>
</dbReference>
<accession>F4PNY6</accession>
<dbReference type="InterPro" id="IPR001245">
    <property type="entry name" value="Ser-Thr/Tyr_kinase_cat_dom"/>
</dbReference>
<dbReference type="GO" id="GO:0004674">
    <property type="term" value="F:protein serine/threonine kinase activity"/>
    <property type="evidence" value="ECO:0007669"/>
    <property type="project" value="UniProtKB-KW"/>
</dbReference>
<dbReference type="CDD" id="cd00174">
    <property type="entry name" value="SH3"/>
    <property type="match status" value="1"/>
</dbReference>
<evidence type="ECO:0000256" key="11">
    <source>
        <dbReference type="SAM" id="MobiDB-lite"/>
    </source>
</evidence>
<evidence type="ECO:0000256" key="9">
    <source>
        <dbReference type="PROSITE-ProRule" id="PRU10141"/>
    </source>
</evidence>
<keyword evidence="15" id="KW-1185">Reference proteome</keyword>
<dbReference type="GO" id="GO:0005524">
    <property type="term" value="F:ATP binding"/>
    <property type="evidence" value="ECO:0007669"/>
    <property type="project" value="UniProtKB-UniRule"/>
</dbReference>
<dbReference type="CDD" id="cd05122">
    <property type="entry name" value="PKc_STE"/>
    <property type="match status" value="1"/>
</dbReference>
<keyword evidence="4" id="KW-0808">Transferase</keyword>
<dbReference type="PROSITE" id="PS50002">
    <property type="entry name" value="SH3"/>
    <property type="match status" value="1"/>
</dbReference>
<dbReference type="PROSITE" id="PS50011">
    <property type="entry name" value="PROTEIN_KINASE_DOM"/>
    <property type="match status" value="1"/>
</dbReference>
<dbReference type="Gene3D" id="2.30.30.40">
    <property type="entry name" value="SH3 Domains"/>
    <property type="match status" value="1"/>
</dbReference>
<sequence>MGYYLLATSDYSGPTDGHLTFTKGTRIEFIERVENGMIKGRLEGKIGLLPSALITLDTRPLSVITNQPLVNRNPEPTPTVAAATPPPPSTSTVSSTVTTPSSPSSPAPVPKELSNNQDLEESSSSNSSSSNDLVQESDSKTSTTTTTTTTTTTATTADSFTPNTSASNLANREKLTSSTSSLGDSGNEATTNGGSTSTTSTNQLSNSMNSLQLDGAGPVNPTDSPFQSAPEKKKKKEDLSTSNVGLFRKSKSNSSTAKRRYANRKRCPRLFISKFEDLPDDIINDLKHEEIPVSELRKNIKVFLTIIKFLTRQKITYISPPSEKSENSKDGATAKKEIQTSALDEELELEQIKDETERKTKKLELKLSRKRTLTGVKPEFITKASTLVKTIPDIKKKMKFGQLIGKGGYGKVFEAQWEKKKVAIKVVHYRDAKEQLNVHLEIGFLNKCRHPNIVDFKGAVVHDGQMFIVTEFMQGGTLEQAVSSSHIFKETHIGYIGKEILKGIAYLHENKLVHRDIKSGNIMISLEGDIKLVDFGLCASVENGASHHMVGSPYWMPPEMIKGEPHSFPADVWSFGICMLEMMYRKPPHRESRFKSMFYNSTQGIDVTKFKCSLDLKDMLWQCFEMDPSKRSSANKLLRHPFFQRAETKQGMKGLFDNMFLQRNLNNTGFF</sequence>
<gene>
    <name evidence="14" type="primary">mkcF</name>
    <name evidence="14" type="ORF">DFA_04795</name>
</gene>
<dbReference type="FunFam" id="3.30.200.20:FF:000180">
    <property type="entry name" value="serine/threonine-protein kinase STY46-like"/>
    <property type="match status" value="1"/>
</dbReference>
<dbReference type="SUPFAM" id="SSF50044">
    <property type="entry name" value="SH3-domain"/>
    <property type="match status" value="1"/>
</dbReference>
<evidence type="ECO:0000256" key="10">
    <source>
        <dbReference type="SAM" id="Coils"/>
    </source>
</evidence>
<keyword evidence="10" id="KW-0175">Coiled coil</keyword>
<keyword evidence="7 9" id="KW-0067">ATP-binding</keyword>
<dbReference type="AlphaFoldDB" id="F4PNY6"/>
<evidence type="ECO:0000256" key="4">
    <source>
        <dbReference type="ARBA" id="ARBA00022679"/>
    </source>
</evidence>
<feature type="compositionally biased region" description="Low complexity" evidence="11">
    <location>
        <begin position="90"/>
        <end position="102"/>
    </location>
</feature>
<dbReference type="InterPro" id="IPR011009">
    <property type="entry name" value="Kinase-like_dom_sf"/>
</dbReference>
<dbReference type="STRING" id="1054147.F4PNY6"/>
<evidence type="ECO:0000256" key="6">
    <source>
        <dbReference type="ARBA" id="ARBA00022777"/>
    </source>
</evidence>
<feature type="domain" description="SH3" evidence="12">
    <location>
        <begin position="1"/>
        <end position="59"/>
    </location>
</feature>
<feature type="compositionally biased region" description="Low complexity" evidence="11">
    <location>
        <begin position="110"/>
        <end position="157"/>
    </location>
</feature>
<dbReference type="Gene3D" id="1.10.510.10">
    <property type="entry name" value="Transferase(Phosphotransferase) domain 1"/>
    <property type="match status" value="1"/>
</dbReference>
<evidence type="ECO:0000256" key="7">
    <source>
        <dbReference type="ARBA" id="ARBA00022840"/>
    </source>
</evidence>
<dbReference type="EMBL" id="GL883009">
    <property type="protein sequence ID" value="EGG22665.1"/>
    <property type="molecule type" value="Genomic_DNA"/>
</dbReference>
<dbReference type="InterPro" id="IPR008271">
    <property type="entry name" value="Ser/Thr_kinase_AS"/>
</dbReference>
<dbReference type="PROSITE" id="PS00108">
    <property type="entry name" value="PROTEIN_KINASE_ST"/>
    <property type="match status" value="1"/>
</dbReference>
<proteinExistence type="inferred from homology"/>
<dbReference type="InterPro" id="IPR036028">
    <property type="entry name" value="SH3-like_dom_sf"/>
</dbReference>
<dbReference type="RefSeq" id="XP_004360516.1">
    <property type="nucleotide sequence ID" value="XM_004360459.1"/>
</dbReference>
<comment type="similarity">
    <text evidence="1">Belongs to the protein kinase superfamily. STE Ser/Thr protein kinase family. MAP kinase kinase kinase subfamily.</text>
</comment>
<dbReference type="SMART" id="SM00220">
    <property type="entry name" value="S_TKc"/>
    <property type="match status" value="1"/>
</dbReference>
<evidence type="ECO:0000313" key="15">
    <source>
        <dbReference type="Proteomes" id="UP000007797"/>
    </source>
</evidence>
<keyword evidence="2 8" id="KW-0728">SH3 domain</keyword>
<dbReference type="OrthoDB" id="4062651at2759"/>
<feature type="region of interest" description="Disordered" evidence="11">
    <location>
        <begin position="67"/>
        <end position="261"/>
    </location>
</feature>
<name>F4PNY6_CACFS</name>
<evidence type="ECO:0000256" key="3">
    <source>
        <dbReference type="ARBA" id="ARBA00022527"/>
    </source>
</evidence>
<dbReference type="KEGG" id="dfa:DFA_04795"/>
<dbReference type="Pfam" id="PF00069">
    <property type="entry name" value="Pkinase"/>
    <property type="match status" value="1"/>
</dbReference>
<dbReference type="PROSITE" id="PS00107">
    <property type="entry name" value="PROTEIN_KINASE_ATP"/>
    <property type="match status" value="1"/>
</dbReference>
<evidence type="ECO:0008006" key="16">
    <source>
        <dbReference type="Google" id="ProtNLM"/>
    </source>
</evidence>
<evidence type="ECO:0000256" key="8">
    <source>
        <dbReference type="PROSITE-ProRule" id="PRU00192"/>
    </source>
</evidence>
<evidence type="ECO:0000259" key="12">
    <source>
        <dbReference type="PROSITE" id="PS50002"/>
    </source>
</evidence>
<reference evidence="15" key="1">
    <citation type="journal article" date="2011" name="Genome Res.">
        <title>Phylogeny-wide analysis of social amoeba genomes highlights ancient origins for complex intercellular communication.</title>
        <authorList>
            <person name="Heidel A.J."/>
            <person name="Lawal H.M."/>
            <person name="Felder M."/>
            <person name="Schilde C."/>
            <person name="Helps N.R."/>
            <person name="Tunggal B."/>
            <person name="Rivero F."/>
            <person name="John U."/>
            <person name="Schleicher M."/>
            <person name="Eichinger L."/>
            <person name="Platzer M."/>
            <person name="Noegel A.A."/>
            <person name="Schaap P."/>
            <person name="Gloeckner G."/>
        </authorList>
    </citation>
    <scope>NUCLEOTIDE SEQUENCE [LARGE SCALE GENOMIC DNA]</scope>
    <source>
        <strain evidence="15">SH3</strain>
    </source>
</reference>
<evidence type="ECO:0000259" key="13">
    <source>
        <dbReference type="PROSITE" id="PS50011"/>
    </source>
</evidence>
<dbReference type="InterPro" id="IPR001452">
    <property type="entry name" value="SH3_domain"/>
</dbReference>
<protein>
    <recommendedName>
        <fullName evidence="16">Protein kinase domain-containing protein</fullName>
    </recommendedName>
</protein>
<feature type="compositionally biased region" description="Polar residues" evidence="11">
    <location>
        <begin position="158"/>
        <end position="170"/>
    </location>
</feature>
<dbReference type="OMA" id="DMLWQCF"/>
<dbReference type="PANTHER" id="PTHR11584:SF369">
    <property type="entry name" value="MITOGEN-ACTIVATED PROTEIN KINASE KINASE KINASE 19-RELATED"/>
    <property type="match status" value="1"/>
</dbReference>
<feature type="coiled-coil region" evidence="10">
    <location>
        <begin position="335"/>
        <end position="366"/>
    </location>
</feature>
<dbReference type="GeneID" id="14874426"/>
<feature type="domain" description="Protein kinase" evidence="13">
    <location>
        <begin position="398"/>
        <end position="643"/>
    </location>
</feature>
<feature type="binding site" evidence="9">
    <location>
        <position position="425"/>
    </location>
    <ligand>
        <name>ATP</name>
        <dbReference type="ChEBI" id="CHEBI:30616"/>
    </ligand>
</feature>
<dbReference type="PANTHER" id="PTHR11584">
    <property type="entry name" value="SERINE/THREONINE PROTEIN KINASE"/>
    <property type="match status" value="1"/>
</dbReference>
<keyword evidence="3" id="KW-0723">Serine/threonine-protein kinase</keyword>
<dbReference type="SMART" id="SM00326">
    <property type="entry name" value="SH3"/>
    <property type="match status" value="1"/>
</dbReference>
<dbReference type="PRINTS" id="PR00109">
    <property type="entry name" value="TYRKINASE"/>
</dbReference>
<dbReference type="SUPFAM" id="SSF56112">
    <property type="entry name" value="Protein kinase-like (PK-like)"/>
    <property type="match status" value="1"/>
</dbReference>
<evidence type="ECO:0000256" key="5">
    <source>
        <dbReference type="ARBA" id="ARBA00022741"/>
    </source>
</evidence>
<keyword evidence="5 9" id="KW-0547">Nucleotide-binding</keyword>
<dbReference type="Proteomes" id="UP000007797">
    <property type="component" value="Unassembled WGS sequence"/>
</dbReference>
<dbReference type="InterPro" id="IPR000719">
    <property type="entry name" value="Prot_kinase_dom"/>
</dbReference>
<evidence type="ECO:0000256" key="2">
    <source>
        <dbReference type="ARBA" id="ARBA00022443"/>
    </source>
</evidence>
<evidence type="ECO:0000256" key="1">
    <source>
        <dbReference type="ARBA" id="ARBA00006529"/>
    </source>
</evidence>